<keyword evidence="2" id="KW-1185">Reference proteome</keyword>
<evidence type="ECO:0000313" key="2">
    <source>
        <dbReference type="Proteomes" id="UP000695022"/>
    </source>
</evidence>
<protein>
    <submittedName>
        <fullName evidence="3 4">Uncharacterized protein LOC106810477</fullName>
    </submittedName>
</protein>
<dbReference type="RefSeq" id="XP_014669343.1">
    <property type="nucleotide sequence ID" value="XM_014813857.1"/>
</dbReference>
<dbReference type="GeneID" id="106810477"/>
<evidence type="ECO:0000313" key="5">
    <source>
        <dbReference type="RefSeq" id="XP_014669343.1"/>
    </source>
</evidence>
<feature type="region of interest" description="Disordered" evidence="1">
    <location>
        <begin position="50"/>
        <end position="89"/>
    </location>
</feature>
<name>A0ABM1EAX0_PRICU</name>
<dbReference type="RefSeq" id="XP_014669342.1">
    <property type="nucleotide sequence ID" value="XM_014813856.1"/>
</dbReference>
<dbReference type="RefSeq" id="XP_014669341.1">
    <property type="nucleotide sequence ID" value="XM_014813855.1"/>
</dbReference>
<organism evidence="2 3">
    <name type="scientific">Priapulus caudatus</name>
    <name type="common">Priapulid worm</name>
    <dbReference type="NCBI Taxonomy" id="37621"/>
    <lineage>
        <taxon>Eukaryota</taxon>
        <taxon>Metazoa</taxon>
        <taxon>Ecdysozoa</taxon>
        <taxon>Scalidophora</taxon>
        <taxon>Priapulida</taxon>
        <taxon>Priapulimorpha</taxon>
        <taxon>Priapulimorphida</taxon>
        <taxon>Priapulidae</taxon>
        <taxon>Priapulus</taxon>
    </lineage>
</organism>
<proteinExistence type="predicted"/>
<dbReference type="Proteomes" id="UP000695022">
    <property type="component" value="Unplaced"/>
</dbReference>
<evidence type="ECO:0000313" key="3">
    <source>
        <dbReference type="RefSeq" id="XP_014669341.1"/>
    </source>
</evidence>
<accession>A0ABM1EAX0</accession>
<sequence length="157" mass="17462">MPDMWMMDNVNEAADQTNPQIRSPPQHKIGLPVPPPVPRSGMIISAKKSKSCAMADKDLRSPLRPTGAHSSISRNTETRCALSTPPNITSSLNQATLEQLLTIMAEMQQEQKKQGEILRRLEQRQLCEPGEPAEDIEEPIFVLPCNTIDDLQHLDAN</sequence>
<evidence type="ECO:0000313" key="4">
    <source>
        <dbReference type="RefSeq" id="XP_014669342.1"/>
    </source>
</evidence>
<evidence type="ECO:0000256" key="1">
    <source>
        <dbReference type="SAM" id="MobiDB-lite"/>
    </source>
</evidence>
<reference evidence="3 4" key="1">
    <citation type="submission" date="2025-05" db="UniProtKB">
        <authorList>
            <consortium name="RefSeq"/>
        </authorList>
    </citation>
    <scope>IDENTIFICATION</scope>
</reference>
<gene>
    <name evidence="3 4 5" type="primary">LOC106810477</name>
</gene>